<dbReference type="Proteomes" id="UP000037943">
    <property type="component" value="Unassembled WGS sequence"/>
</dbReference>
<accession>A0ABR5KQN5</accession>
<keyword evidence="3" id="KW-1185">Reference proteome</keyword>
<dbReference type="EMBL" id="LGLK01000057">
    <property type="protein sequence ID" value="KPC16975.1"/>
    <property type="molecule type" value="Genomic_DNA"/>
</dbReference>
<dbReference type="EMBL" id="LGLK01000057">
    <property type="protein sequence ID" value="KPC17934.1"/>
    <property type="molecule type" value="Genomic_DNA"/>
</dbReference>
<evidence type="ECO:0000313" key="2">
    <source>
        <dbReference type="EMBL" id="KPC17934.1"/>
    </source>
</evidence>
<reference evidence="1 3" key="1">
    <citation type="submission" date="2015-07" db="EMBL/GenBank/DDBJ databases">
        <authorList>
            <person name="O'Brien H.E."/>
            <person name="Thakur S."/>
            <person name="Gong Y."/>
            <person name="Wang P.W."/>
            <person name="Guttman D.S."/>
        </authorList>
    </citation>
    <scope>NUCLEOTIDE SEQUENCE</scope>
    <source>
        <strain evidence="1 3">107</strain>
    </source>
</reference>
<protein>
    <submittedName>
        <fullName evidence="1">Uncharacterized protein</fullName>
    </submittedName>
</protein>
<organism evidence="1 3">
    <name type="scientific">Pseudomonas amygdali pv. lachrymans</name>
    <name type="common">Pseudomonas syringae pv. lachrymans</name>
    <dbReference type="NCBI Taxonomy" id="53707"/>
    <lineage>
        <taxon>Bacteria</taxon>
        <taxon>Pseudomonadati</taxon>
        <taxon>Pseudomonadota</taxon>
        <taxon>Gammaproteobacteria</taxon>
        <taxon>Pseudomonadales</taxon>
        <taxon>Pseudomonadaceae</taxon>
        <taxon>Pseudomonas</taxon>
        <taxon>Pseudomonas amygdali</taxon>
    </lineage>
</organism>
<comment type="caution">
    <text evidence="1">The sequence shown here is derived from an EMBL/GenBank/DDBJ whole genome shotgun (WGS) entry which is preliminary data.</text>
</comment>
<sequence length="256" mass="27894">MFLTLELDRLMDKPGLHCDKCGTHLCIKGVCTIYCPNKACPAPAPAKGAILNAELDMKAQGLMPLDQPLFEVRHGPLGSDGAPEKIWLASLTDASLENLPEGTKLFMQPFTPTLQGVTDAPEGEVSIAWAVMIVNEGGRPFFFLDATEAQASARLKEWKFETTSKEMRPVRVHGLTARAFEEAQHYRAASSAYAQNAIDLRARLKSQQAHEGALSDKLDKVTQAVMALSLVSGMEHPEQWRALREALALSTDPGPA</sequence>
<reference evidence="1 3" key="2">
    <citation type="submission" date="2015-10" db="EMBL/GenBank/DDBJ databases">
        <title>Comparative genomics and high-throughput reverse genetic screens identify a new phytobacterial MAMP and an Arabidopsis receptor required for immune elicitation.</title>
        <authorList>
            <person name="Mott G.A."/>
            <person name="Thakur S."/>
            <person name="Wang P.W."/>
            <person name="Desveaux D."/>
            <person name="Guttman D.S."/>
        </authorList>
    </citation>
    <scope>NUCLEOTIDE SEQUENCE [LARGE SCALE GENOMIC DNA]</scope>
    <source>
        <strain evidence="1 3">107</strain>
    </source>
</reference>
<gene>
    <name evidence="1" type="ORF">AC499_0177</name>
    <name evidence="2" type="ORF">AC499_1136</name>
</gene>
<evidence type="ECO:0000313" key="1">
    <source>
        <dbReference type="EMBL" id="KPC16975.1"/>
    </source>
</evidence>
<evidence type="ECO:0000313" key="3">
    <source>
        <dbReference type="Proteomes" id="UP000037943"/>
    </source>
</evidence>
<proteinExistence type="predicted"/>
<name>A0ABR5KQN5_PSEAV</name>